<keyword evidence="9" id="KW-1185">Reference proteome</keyword>
<dbReference type="Proteomes" id="UP000246145">
    <property type="component" value="Unassembled WGS sequence"/>
</dbReference>
<comment type="caution">
    <text evidence="8">The sequence shown here is derived from an EMBL/GenBank/DDBJ whole genome shotgun (WGS) entry which is preliminary data.</text>
</comment>
<organism evidence="8 9">
    <name type="scientific">Pusillimonas noertemannii</name>
    <dbReference type="NCBI Taxonomy" id="305977"/>
    <lineage>
        <taxon>Bacteria</taxon>
        <taxon>Pseudomonadati</taxon>
        <taxon>Pseudomonadota</taxon>
        <taxon>Betaproteobacteria</taxon>
        <taxon>Burkholderiales</taxon>
        <taxon>Alcaligenaceae</taxon>
        <taxon>Pusillimonas</taxon>
    </lineage>
</organism>
<dbReference type="Pfam" id="PF00892">
    <property type="entry name" value="EamA"/>
    <property type="match status" value="1"/>
</dbReference>
<dbReference type="InterPro" id="IPR000620">
    <property type="entry name" value="EamA_dom"/>
</dbReference>
<dbReference type="RefSeq" id="WP_116518443.1">
    <property type="nucleotide sequence ID" value="NZ_JACCEX010000002.1"/>
</dbReference>
<dbReference type="InterPro" id="IPR037185">
    <property type="entry name" value="EmrE-like"/>
</dbReference>
<feature type="transmembrane region" description="Helical" evidence="6">
    <location>
        <begin position="224"/>
        <end position="247"/>
    </location>
</feature>
<accession>A0A2U1CNI9</accession>
<feature type="transmembrane region" description="Helical" evidence="6">
    <location>
        <begin position="136"/>
        <end position="155"/>
    </location>
</feature>
<dbReference type="GO" id="GO:0016020">
    <property type="term" value="C:membrane"/>
    <property type="evidence" value="ECO:0007669"/>
    <property type="project" value="UniProtKB-SubCell"/>
</dbReference>
<dbReference type="PANTHER" id="PTHR32322">
    <property type="entry name" value="INNER MEMBRANE TRANSPORTER"/>
    <property type="match status" value="1"/>
</dbReference>
<keyword evidence="4 6" id="KW-1133">Transmembrane helix</keyword>
<evidence type="ECO:0000256" key="5">
    <source>
        <dbReference type="ARBA" id="ARBA00023136"/>
    </source>
</evidence>
<dbReference type="InterPro" id="IPR050638">
    <property type="entry name" value="AA-Vitamin_Transporters"/>
</dbReference>
<feature type="transmembrane region" description="Helical" evidence="6">
    <location>
        <begin position="254"/>
        <end position="274"/>
    </location>
</feature>
<feature type="transmembrane region" description="Helical" evidence="6">
    <location>
        <begin position="161"/>
        <end position="180"/>
    </location>
</feature>
<evidence type="ECO:0000313" key="8">
    <source>
        <dbReference type="EMBL" id="PVY62581.1"/>
    </source>
</evidence>
<dbReference type="OrthoDB" id="8688375at2"/>
<comment type="subcellular location">
    <subcellularLocation>
        <location evidence="1">Membrane</location>
        <topology evidence="1">Multi-pass membrane protein</topology>
    </subcellularLocation>
</comment>
<feature type="transmembrane region" description="Helical" evidence="6">
    <location>
        <begin position="192"/>
        <end position="212"/>
    </location>
</feature>
<dbReference type="PANTHER" id="PTHR32322:SF2">
    <property type="entry name" value="EAMA DOMAIN-CONTAINING PROTEIN"/>
    <property type="match status" value="1"/>
</dbReference>
<name>A0A2U1CNI9_9BURK</name>
<proteinExistence type="inferred from homology"/>
<feature type="transmembrane region" description="Helical" evidence="6">
    <location>
        <begin position="103"/>
        <end position="124"/>
    </location>
</feature>
<evidence type="ECO:0000256" key="3">
    <source>
        <dbReference type="ARBA" id="ARBA00022692"/>
    </source>
</evidence>
<evidence type="ECO:0000256" key="1">
    <source>
        <dbReference type="ARBA" id="ARBA00004141"/>
    </source>
</evidence>
<comment type="similarity">
    <text evidence="2">Belongs to the EamA transporter family.</text>
</comment>
<keyword evidence="3 6" id="KW-0812">Transmembrane</keyword>
<evidence type="ECO:0000259" key="7">
    <source>
        <dbReference type="Pfam" id="PF00892"/>
    </source>
</evidence>
<evidence type="ECO:0000256" key="4">
    <source>
        <dbReference type="ARBA" id="ARBA00022989"/>
    </source>
</evidence>
<feature type="transmembrane region" description="Helical" evidence="6">
    <location>
        <begin position="78"/>
        <end position="97"/>
    </location>
</feature>
<dbReference type="AlphaFoldDB" id="A0A2U1CNI9"/>
<keyword evidence="5 6" id="KW-0472">Membrane</keyword>
<evidence type="ECO:0000256" key="2">
    <source>
        <dbReference type="ARBA" id="ARBA00007362"/>
    </source>
</evidence>
<protein>
    <submittedName>
        <fullName evidence="8">EamA-like transporter family protein</fullName>
    </submittedName>
</protein>
<evidence type="ECO:0000313" key="9">
    <source>
        <dbReference type="Proteomes" id="UP000246145"/>
    </source>
</evidence>
<evidence type="ECO:0000256" key="6">
    <source>
        <dbReference type="SAM" id="Phobius"/>
    </source>
</evidence>
<feature type="domain" description="EamA" evidence="7">
    <location>
        <begin position="18"/>
        <end position="149"/>
    </location>
</feature>
<dbReference type="EMBL" id="QEKO01000002">
    <property type="protein sequence ID" value="PVY62581.1"/>
    <property type="molecule type" value="Genomic_DNA"/>
</dbReference>
<feature type="transmembrane region" description="Helical" evidence="6">
    <location>
        <begin position="280"/>
        <end position="300"/>
    </location>
</feature>
<gene>
    <name evidence="8" type="ORF">C7440_2075</name>
</gene>
<feature type="transmembrane region" description="Helical" evidence="6">
    <location>
        <begin position="45"/>
        <end position="66"/>
    </location>
</feature>
<dbReference type="SUPFAM" id="SSF103481">
    <property type="entry name" value="Multidrug resistance efflux transporter EmrE"/>
    <property type="match status" value="2"/>
</dbReference>
<reference evidence="8 9" key="1">
    <citation type="submission" date="2018-04" db="EMBL/GenBank/DDBJ databases">
        <title>Genomic Encyclopedia of Type Strains, Phase IV (KMG-IV): sequencing the most valuable type-strain genomes for metagenomic binning, comparative biology and taxonomic classification.</title>
        <authorList>
            <person name="Goeker M."/>
        </authorList>
    </citation>
    <scope>NUCLEOTIDE SEQUENCE [LARGE SCALE GENOMIC DNA]</scope>
    <source>
        <strain evidence="8 9">DSM 10065</strain>
    </source>
</reference>
<sequence>MSAQSTVSRGKKSRLLPVLLLFAGGGLLGVSTNLAKLAVGIGMTPLAFLTWSLAGAALLLLTGAALRGSLPPLNNRSIKYYAVAALVGVAGPNFIFFEAIPHVGASFVALMIALPPLLTYAGALAMGMEGFQWARALGVVAALGGAGVLAASRQIASDADLFWTVLVLLGPALLAVGNIYRTLKWPAGVSAHALATGMLFVAVFMLMLFSMLPGYSLAVPMDRSLPVVLTLAQAFVFAAQFQVLFLLQKTGGPVLLSLLGSVGAVVAVPVAIYLQNEAPPAGLLPGAGLIALGVALIAGSRAKLAARSPRGRQ</sequence>